<dbReference type="Proteomes" id="UP000463051">
    <property type="component" value="Unassembled WGS sequence"/>
</dbReference>
<evidence type="ECO:0000259" key="2">
    <source>
        <dbReference type="Pfam" id="PF13566"/>
    </source>
</evidence>
<evidence type="ECO:0000313" key="4">
    <source>
        <dbReference type="Proteomes" id="UP000463051"/>
    </source>
</evidence>
<comment type="caution">
    <text evidence="3">The sequence shown here is derived from an EMBL/GenBank/DDBJ whole genome shotgun (WGS) entry which is preliminary data.</text>
</comment>
<sequence>MFNTVALAYTYDGSFEGLLCCVFESYTWKEIPLAIHSEEDGQGLLLESKWIDTDCTKADRVLKAIPFRICSEALELVRLGFWTCTPDKELLLLNFLQLGFTHGAKIMDMLADDTVNALLKAVQQLKRESHHYLGFVRFSIYGPVMAAVIEPRSFVLPVIQDHFCDRFRGESFLIYDKTHGMALIHQPGKQAIIPLDEWTLPEPDLAEGKYRSLWEGFYDAIAIQERRNDGLRSSLMPKRYWKHLPEMNGSRTAVSSTKVKLGESRQQLENGEFHGSI</sequence>
<proteinExistence type="predicted"/>
<dbReference type="EMBL" id="WJXB01000015">
    <property type="protein sequence ID" value="MRN56645.1"/>
    <property type="molecule type" value="Genomic_DNA"/>
</dbReference>
<dbReference type="InterPro" id="IPR025404">
    <property type="entry name" value="DUF4130"/>
</dbReference>
<evidence type="ECO:0000313" key="3">
    <source>
        <dbReference type="EMBL" id="MRN56645.1"/>
    </source>
</evidence>
<feature type="compositionally biased region" description="Polar residues" evidence="1">
    <location>
        <begin position="252"/>
        <end position="269"/>
    </location>
</feature>
<accession>A0A7X2HAW8</accession>
<reference evidence="3 4" key="1">
    <citation type="submission" date="2019-11" db="EMBL/GenBank/DDBJ databases">
        <title>Paenibacillus monticola sp. nov., a novel PGPR strain isolated from mountain sample in China.</title>
        <authorList>
            <person name="Zhao Q."/>
            <person name="Li H.-P."/>
            <person name="Zhang J.-L."/>
        </authorList>
    </citation>
    <scope>NUCLEOTIDE SEQUENCE [LARGE SCALE GENOMIC DNA]</scope>
    <source>
        <strain evidence="3 4">LC-T2</strain>
    </source>
</reference>
<dbReference type="InterPro" id="IPR023875">
    <property type="entry name" value="DNA_repair_put"/>
</dbReference>
<dbReference type="NCBIfam" id="TIGR03915">
    <property type="entry name" value="SAM_7_link_chp"/>
    <property type="match status" value="1"/>
</dbReference>
<dbReference type="RefSeq" id="WP_154122149.1">
    <property type="nucleotide sequence ID" value="NZ_WJXB01000015.1"/>
</dbReference>
<gene>
    <name evidence="3" type="ORF">GJB61_27155</name>
</gene>
<dbReference type="AlphaFoldDB" id="A0A7X2HAW8"/>
<name>A0A7X2HAW8_9BACL</name>
<feature type="region of interest" description="Disordered" evidence="1">
    <location>
        <begin position="252"/>
        <end position="277"/>
    </location>
</feature>
<organism evidence="3 4">
    <name type="scientific">Paenibacillus monticola</name>
    <dbReference type="NCBI Taxonomy" id="2666075"/>
    <lineage>
        <taxon>Bacteria</taxon>
        <taxon>Bacillati</taxon>
        <taxon>Bacillota</taxon>
        <taxon>Bacilli</taxon>
        <taxon>Bacillales</taxon>
        <taxon>Paenibacillaceae</taxon>
        <taxon>Paenibacillus</taxon>
    </lineage>
</organism>
<dbReference type="Pfam" id="PF13566">
    <property type="entry name" value="DUF4130"/>
    <property type="match status" value="1"/>
</dbReference>
<keyword evidence="4" id="KW-1185">Reference proteome</keyword>
<evidence type="ECO:0000256" key="1">
    <source>
        <dbReference type="SAM" id="MobiDB-lite"/>
    </source>
</evidence>
<protein>
    <submittedName>
        <fullName evidence="3">DUF4130 domain-containing protein</fullName>
    </submittedName>
</protein>
<feature type="domain" description="DUF4130" evidence="2">
    <location>
        <begin position="87"/>
        <end position="246"/>
    </location>
</feature>